<dbReference type="Proteomes" id="UP000479293">
    <property type="component" value="Unassembled WGS sequence"/>
</dbReference>
<evidence type="ECO:0000256" key="1">
    <source>
        <dbReference type="SAM" id="Phobius"/>
    </source>
</evidence>
<protein>
    <submittedName>
        <fullName evidence="2">DUF4199 family protein</fullName>
    </submittedName>
</protein>
<feature type="transmembrane region" description="Helical" evidence="1">
    <location>
        <begin position="138"/>
        <end position="163"/>
    </location>
</feature>
<dbReference type="InterPro" id="IPR025250">
    <property type="entry name" value="DUF4199"/>
</dbReference>
<dbReference type="Pfam" id="PF13858">
    <property type="entry name" value="DUF4199"/>
    <property type="match status" value="1"/>
</dbReference>
<reference evidence="2 3" key="1">
    <citation type="submission" date="2019-10" db="EMBL/GenBank/DDBJ databases">
        <title>Draft Genome Sequence of Cytophagaceae sp. SJW1-29.</title>
        <authorList>
            <person name="Choi A."/>
        </authorList>
    </citation>
    <scope>NUCLEOTIDE SEQUENCE [LARGE SCALE GENOMIC DNA]</scope>
    <source>
        <strain evidence="2 3">SJW1-29</strain>
    </source>
</reference>
<evidence type="ECO:0000313" key="2">
    <source>
        <dbReference type="EMBL" id="MPR35164.1"/>
    </source>
</evidence>
<dbReference type="AlphaFoldDB" id="A0A7C9F9Z2"/>
<feature type="transmembrane region" description="Helical" evidence="1">
    <location>
        <begin position="12"/>
        <end position="32"/>
    </location>
</feature>
<keyword evidence="1" id="KW-1133">Transmembrane helix</keyword>
<organism evidence="2 3">
    <name type="scientific">Salmonirosea aquatica</name>
    <dbReference type="NCBI Taxonomy" id="2654236"/>
    <lineage>
        <taxon>Bacteria</taxon>
        <taxon>Pseudomonadati</taxon>
        <taxon>Bacteroidota</taxon>
        <taxon>Cytophagia</taxon>
        <taxon>Cytophagales</taxon>
        <taxon>Spirosomataceae</taxon>
        <taxon>Salmonirosea</taxon>
    </lineage>
</organism>
<keyword evidence="3" id="KW-1185">Reference proteome</keyword>
<proteinExistence type="predicted"/>
<accession>A0A7C9F9Z2</accession>
<keyword evidence="1" id="KW-0812">Transmembrane</keyword>
<sequence>MQEQPSTARIALKYGVITGVASIVYNVILIITEKNQNQALSSLGLIILVVGMVYAMREFKTENAGYMSYGQGLGIGTLISAISGLIGATFMMFYTQFIDTNFMQKTLDTARGDMEQRGMSDAQIDGAMQFSEKMMSPGIMFATGVFFSIFIGFIISLIVAAILRRNKPVFE</sequence>
<evidence type="ECO:0000313" key="3">
    <source>
        <dbReference type="Proteomes" id="UP000479293"/>
    </source>
</evidence>
<feature type="transmembrane region" description="Helical" evidence="1">
    <location>
        <begin position="68"/>
        <end position="94"/>
    </location>
</feature>
<keyword evidence="1" id="KW-0472">Membrane</keyword>
<gene>
    <name evidence="2" type="ORF">GBK04_17870</name>
</gene>
<dbReference type="EMBL" id="WHLY01000002">
    <property type="protein sequence ID" value="MPR35164.1"/>
    <property type="molecule type" value="Genomic_DNA"/>
</dbReference>
<dbReference type="RefSeq" id="WP_152761975.1">
    <property type="nucleotide sequence ID" value="NZ_WHLY01000002.1"/>
</dbReference>
<feature type="transmembrane region" description="Helical" evidence="1">
    <location>
        <begin position="38"/>
        <end position="56"/>
    </location>
</feature>
<comment type="caution">
    <text evidence="2">The sequence shown here is derived from an EMBL/GenBank/DDBJ whole genome shotgun (WGS) entry which is preliminary data.</text>
</comment>
<name>A0A7C9F9Z2_9BACT</name>